<organism evidence="3 4">
    <name type="scientific">Labilithrix luteola</name>
    <dbReference type="NCBI Taxonomy" id="1391654"/>
    <lineage>
        <taxon>Bacteria</taxon>
        <taxon>Pseudomonadati</taxon>
        <taxon>Myxococcota</taxon>
        <taxon>Polyangia</taxon>
        <taxon>Polyangiales</taxon>
        <taxon>Labilitrichaceae</taxon>
        <taxon>Labilithrix</taxon>
    </lineage>
</organism>
<evidence type="ECO:0000256" key="2">
    <source>
        <dbReference type="SAM" id="MobiDB-lite"/>
    </source>
</evidence>
<feature type="compositionally biased region" description="Basic and acidic residues" evidence="2">
    <location>
        <begin position="85"/>
        <end position="139"/>
    </location>
</feature>
<dbReference type="AlphaFoldDB" id="A0A0K1PIK3"/>
<dbReference type="EMBL" id="CP012333">
    <property type="protein sequence ID" value="AKU93378.1"/>
    <property type="molecule type" value="Genomic_DNA"/>
</dbReference>
<protein>
    <submittedName>
        <fullName evidence="3">Uncharacterized protein</fullName>
    </submittedName>
</protein>
<name>A0A0K1PIK3_9BACT</name>
<dbReference type="Proteomes" id="UP000064967">
    <property type="component" value="Chromosome"/>
</dbReference>
<feature type="region of interest" description="Disordered" evidence="2">
    <location>
        <begin position="1"/>
        <end position="139"/>
    </location>
</feature>
<evidence type="ECO:0000256" key="1">
    <source>
        <dbReference type="SAM" id="Coils"/>
    </source>
</evidence>
<feature type="compositionally biased region" description="Acidic residues" evidence="2">
    <location>
        <begin position="75"/>
        <end position="84"/>
    </location>
</feature>
<dbReference type="KEGG" id="llu:AKJ09_00042"/>
<feature type="compositionally biased region" description="Low complexity" evidence="2">
    <location>
        <begin position="1"/>
        <end position="23"/>
    </location>
</feature>
<keyword evidence="4" id="KW-1185">Reference proteome</keyword>
<feature type="coiled-coil region" evidence="1">
    <location>
        <begin position="173"/>
        <end position="207"/>
    </location>
</feature>
<evidence type="ECO:0000313" key="4">
    <source>
        <dbReference type="Proteomes" id="UP000064967"/>
    </source>
</evidence>
<dbReference type="RefSeq" id="WP_146644947.1">
    <property type="nucleotide sequence ID" value="NZ_CP012333.1"/>
</dbReference>
<evidence type="ECO:0000313" key="3">
    <source>
        <dbReference type="EMBL" id="AKU93378.1"/>
    </source>
</evidence>
<feature type="compositionally biased region" description="Low complexity" evidence="2">
    <location>
        <begin position="54"/>
        <end position="73"/>
    </location>
</feature>
<feature type="region of interest" description="Disordered" evidence="2">
    <location>
        <begin position="271"/>
        <end position="300"/>
    </location>
</feature>
<proteinExistence type="predicted"/>
<dbReference type="PATRIC" id="fig|1391654.3.peg.49"/>
<reference evidence="3 4" key="1">
    <citation type="submission" date="2015-08" db="EMBL/GenBank/DDBJ databases">
        <authorList>
            <person name="Babu N.S."/>
            <person name="Beckwith C.J."/>
            <person name="Beseler K.G."/>
            <person name="Brison A."/>
            <person name="Carone J.V."/>
            <person name="Caskin T.P."/>
            <person name="Diamond M."/>
            <person name="Durham M.E."/>
            <person name="Foxe J.M."/>
            <person name="Go M."/>
            <person name="Henderson B.A."/>
            <person name="Jones I.B."/>
            <person name="McGettigan J.A."/>
            <person name="Micheletti S.J."/>
            <person name="Nasrallah M.E."/>
            <person name="Ortiz D."/>
            <person name="Piller C.R."/>
            <person name="Privatt S.R."/>
            <person name="Schneider S.L."/>
            <person name="Sharp S."/>
            <person name="Smith T.C."/>
            <person name="Stanton J.D."/>
            <person name="Ullery H.E."/>
            <person name="Wilson R.J."/>
            <person name="Serrano M.G."/>
            <person name="Buck G."/>
            <person name="Lee V."/>
            <person name="Wang Y."/>
            <person name="Carvalho R."/>
            <person name="Voegtly L."/>
            <person name="Shi R."/>
            <person name="Duckworth R."/>
            <person name="Johnson A."/>
            <person name="Loviza R."/>
            <person name="Walstead R."/>
            <person name="Shah Z."/>
            <person name="Kiflezghi M."/>
            <person name="Wade K."/>
            <person name="Ball S.L."/>
            <person name="Bradley K.W."/>
            <person name="Asai D.J."/>
            <person name="Bowman C.A."/>
            <person name="Russell D.A."/>
            <person name="Pope W.H."/>
            <person name="Jacobs-Sera D."/>
            <person name="Hendrix R.W."/>
            <person name="Hatfull G.F."/>
        </authorList>
    </citation>
    <scope>NUCLEOTIDE SEQUENCE [LARGE SCALE GENOMIC DNA]</scope>
    <source>
        <strain evidence="3 4">DSM 27648</strain>
    </source>
</reference>
<sequence length="335" mass="35505">MPPEATTAAAPAAPTAPAGGEPTIESLAALLPDPVSAAPENTADAVDAAKLSNEPVEGLAEGEAPAAEAAPAEEPAPELNEDAEALARAEAAAKRAREGSRRFREMREAQEKSRMAEQRAAREAAQARKEAEEGRALRESLTKDPYKALKGLGMTDEDLAERALREGTPEALLHEMREQVAAERAARLALEERLQNERAALARQTTEQNFLRVADNEARYPQLSNLSPRAQLSAAREAIAQIVENGYDVAGLTDAQVALAAERYLAPKRALKADPPPAPRAAPPPAAKAAPPQAPAPKTLTNAVTQERAVAARPWHELSEDEQIAQIAASLPDAV</sequence>
<accession>A0A0K1PIK3</accession>
<gene>
    <name evidence="3" type="ORF">AKJ09_00042</name>
</gene>
<dbReference type="STRING" id="1391654.AKJ09_00042"/>
<feature type="compositionally biased region" description="Pro residues" evidence="2">
    <location>
        <begin position="274"/>
        <end position="286"/>
    </location>
</feature>
<keyword evidence="1" id="KW-0175">Coiled coil</keyword>